<evidence type="ECO:0000313" key="3">
    <source>
        <dbReference type="Proteomes" id="UP000199579"/>
    </source>
</evidence>
<dbReference type="InterPro" id="IPR027417">
    <property type="entry name" value="P-loop_NTPase"/>
</dbReference>
<feature type="non-terminal residue" evidence="2">
    <location>
        <position position="1"/>
    </location>
</feature>
<dbReference type="EMBL" id="FOSX01000202">
    <property type="protein sequence ID" value="SFL62487.1"/>
    <property type="molecule type" value="Genomic_DNA"/>
</dbReference>
<keyword evidence="1" id="KW-0472">Membrane</keyword>
<gene>
    <name evidence="2" type="ORF">SAMN04244574_04779</name>
</gene>
<reference evidence="2 3" key="1">
    <citation type="submission" date="2016-10" db="EMBL/GenBank/DDBJ databases">
        <authorList>
            <person name="de Groot N.N."/>
        </authorList>
    </citation>
    <scope>NUCLEOTIDE SEQUENCE [LARGE SCALE GENOMIC DNA]</scope>
    <source>
        <strain evidence="2 3">DSM 381</strain>
    </source>
</reference>
<sequence length="61" mass="6791">DNDPEAWVDEMNLLYVACTRAMQVLAVNSTVLVIMQEFVDRRDGRKPDAPLAFQKKAPAAA</sequence>
<evidence type="ECO:0000313" key="2">
    <source>
        <dbReference type="EMBL" id="SFL62487.1"/>
    </source>
</evidence>
<feature type="transmembrane region" description="Helical" evidence="1">
    <location>
        <begin position="12"/>
        <end position="35"/>
    </location>
</feature>
<protein>
    <recommendedName>
        <fullName evidence="4">UvrD-like helicase C-terminal domain-containing protein</fullName>
    </recommendedName>
</protein>
<evidence type="ECO:0008006" key="4">
    <source>
        <dbReference type="Google" id="ProtNLM"/>
    </source>
</evidence>
<keyword evidence="1" id="KW-1133">Transmembrane helix</keyword>
<proteinExistence type="predicted"/>
<name>A0A1I4J8E1_9GAMM</name>
<evidence type="ECO:0000256" key="1">
    <source>
        <dbReference type="SAM" id="Phobius"/>
    </source>
</evidence>
<dbReference type="AlphaFoldDB" id="A0A1I4J8E1"/>
<accession>A0A1I4J8E1</accession>
<dbReference type="Proteomes" id="UP000199579">
    <property type="component" value="Unassembled WGS sequence"/>
</dbReference>
<keyword evidence="1" id="KW-0812">Transmembrane</keyword>
<dbReference type="SUPFAM" id="SSF52540">
    <property type="entry name" value="P-loop containing nucleoside triphosphate hydrolases"/>
    <property type="match status" value="1"/>
</dbReference>
<organism evidence="2 3">
    <name type="scientific">Azotobacter beijerinckii</name>
    <dbReference type="NCBI Taxonomy" id="170623"/>
    <lineage>
        <taxon>Bacteria</taxon>
        <taxon>Pseudomonadati</taxon>
        <taxon>Pseudomonadota</taxon>
        <taxon>Gammaproteobacteria</taxon>
        <taxon>Pseudomonadales</taxon>
        <taxon>Pseudomonadaceae</taxon>
        <taxon>Azotobacter</taxon>
    </lineage>
</organism>